<dbReference type="InterPro" id="IPR000160">
    <property type="entry name" value="GGDEF_dom"/>
</dbReference>
<dbReference type="PANTHER" id="PTHR45138">
    <property type="entry name" value="REGULATORY COMPONENTS OF SENSORY TRANSDUCTION SYSTEM"/>
    <property type="match status" value="1"/>
</dbReference>
<dbReference type="Pfam" id="PF00990">
    <property type="entry name" value="GGDEF"/>
    <property type="match status" value="1"/>
</dbReference>
<dbReference type="CDD" id="cd01949">
    <property type="entry name" value="GGDEF"/>
    <property type="match status" value="1"/>
</dbReference>
<dbReference type="Gene3D" id="3.30.70.270">
    <property type="match status" value="1"/>
</dbReference>
<dbReference type="NCBIfam" id="TIGR00254">
    <property type="entry name" value="GGDEF"/>
    <property type="match status" value="1"/>
</dbReference>
<feature type="transmembrane region" description="Helical" evidence="1">
    <location>
        <begin position="157"/>
        <end position="179"/>
    </location>
</feature>
<feature type="transmembrane region" description="Helical" evidence="1">
    <location>
        <begin position="68"/>
        <end position="97"/>
    </location>
</feature>
<comment type="caution">
    <text evidence="3">The sequence shown here is derived from an EMBL/GenBank/DDBJ whole genome shotgun (WGS) entry which is preliminary data.</text>
</comment>
<feature type="domain" description="GGDEF" evidence="2">
    <location>
        <begin position="226"/>
        <end position="360"/>
    </location>
</feature>
<dbReference type="GO" id="GO:0043709">
    <property type="term" value="P:cell adhesion involved in single-species biofilm formation"/>
    <property type="evidence" value="ECO:0007669"/>
    <property type="project" value="TreeGrafter"/>
</dbReference>
<feature type="transmembrane region" description="Helical" evidence="1">
    <location>
        <begin position="34"/>
        <end position="56"/>
    </location>
</feature>
<accession>A0A1S8SDU7</accession>
<dbReference type="InterPro" id="IPR029787">
    <property type="entry name" value="Nucleotide_cyclase"/>
</dbReference>
<feature type="transmembrane region" description="Helical" evidence="1">
    <location>
        <begin position="103"/>
        <end position="121"/>
    </location>
</feature>
<evidence type="ECO:0000313" key="3">
    <source>
        <dbReference type="EMBL" id="OOM63800.1"/>
    </source>
</evidence>
<dbReference type="SUPFAM" id="SSF55073">
    <property type="entry name" value="Nucleotide cyclase"/>
    <property type="match status" value="1"/>
</dbReference>
<dbReference type="PROSITE" id="PS50887">
    <property type="entry name" value="GGDEF"/>
    <property type="match status" value="1"/>
</dbReference>
<dbReference type="PANTHER" id="PTHR45138:SF9">
    <property type="entry name" value="DIGUANYLATE CYCLASE DGCM-RELATED"/>
    <property type="match status" value="1"/>
</dbReference>
<dbReference type="GO" id="GO:0005886">
    <property type="term" value="C:plasma membrane"/>
    <property type="evidence" value="ECO:0007669"/>
    <property type="project" value="TreeGrafter"/>
</dbReference>
<dbReference type="GO" id="GO:0052621">
    <property type="term" value="F:diguanylate cyclase activity"/>
    <property type="evidence" value="ECO:0007669"/>
    <property type="project" value="UniProtKB-EC"/>
</dbReference>
<dbReference type="EMBL" id="LZZI01000008">
    <property type="protein sequence ID" value="OOM63800.1"/>
    <property type="molecule type" value="Genomic_DNA"/>
</dbReference>
<keyword evidence="1" id="KW-0812">Transmembrane</keyword>
<keyword evidence="3" id="KW-0548">Nucleotidyltransferase</keyword>
<gene>
    <name evidence="3" type="primary">ydeH</name>
    <name evidence="3" type="ORF">CLBCK_06120</name>
</gene>
<sequence length="364" mass="40877">MSNFFINILLLISAISLGGHLSKDTPLECSSKIFAKVLLGLGGGILAIGMMMYTINIESTKTLVDLRVVALMLIYYIGGFLPSLITGVSIVLFRIIYFGINQSSIVAGYQILILLLSYSIAGKLKLNMVKKWVTIYLLSIFSIISTYYYLLFNFGDVFKILLAYLIMSAIAAILAYYLLKYVKSSNELYRRYKNEATKDFLTGLNNTRQFDLIFNKSVENVKEKDEKLSCLMIDIDHFKYVNDTYGHAVGDIVLRDLAVILKNTCRVFDAVSRVGGEEFCILLIDCSKERAMDIGKRICDEVKKHEFEIGDGRKIGITVSVGVSAYPELTDNIETLLRQADDSLYKAKQTGRDKVCSVDICDEI</sequence>
<dbReference type="InterPro" id="IPR043128">
    <property type="entry name" value="Rev_trsase/Diguanyl_cyclase"/>
</dbReference>
<dbReference type="Proteomes" id="UP000190973">
    <property type="component" value="Unassembled WGS sequence"/>
</dbReference>
<dbReference type="FunFam" id="3.30.70.270:FF:000001">
    <property type="entry name" value="Diguanylate cyclase domain protein"/>
    <property type="match status" value="1"/>
</dbReference>
<dbReference type="EC" id="2.7.7.65" evidence="3"/>
<feature type="transmembrane region" description="Helical" evidence="1">
    <location>
        <begin position="133"/>
        <end position="151"/>
    </location>
</feature>
<keyword evidence="1" id="KW-1133">Transmembrane helix</keyword>
<proteinExistence type="predicted"/>
<keyword evidence="1" id="KW-0472">Membrane</keyword>
<dbReference type="AlphaFoldDB" id="A0A1S8SDU7"/>
<keyword evidence="3" id="KW-0808">Transferase</keyword>
<organism evidence="3 4">
    <name type="scientific">Clostridium beijerinckii</name>
    <name type="common">Clostridium MP</name>
    <dbReference type="NCBI Taxonomy" id="1520"/>
    <lineage>
        <taxon>Bacteria</taxon>
        <taxon>Bacillati</taxon>
        <taxon>Bacillota</taxon>
        <taxon>Clostridia</taxon>
        <taxon>Eubacteriales</taxon>
        <taxon>Clostridiaceae</taxon>
        <taxon>Clostridium</taxon>
    </lineage>
</organism>
<name>A0A1S8SDU7_CLOBE</name>
<dbReference type="SMART" id="SM00267">
    <property type="entry name" value="GGDEF"/>
    <property type="match status" value="1"/>
</dbReference>
<evidence type="ECO:0000256" key="1">
    <source>
        <dbReference type="SAM" id="Phobius"/>
    </source>
</evidence>
<dbReference type="RefSeq" id="WP_077837439.1">
    <property type="nucleotide sequence ID" value="NZ_JABTAE010000001.1"/>
</dbReference>
<evidence type="ECO:0000259" key="2">
    <source>
        <dbReference type="PROSITE" id="PS50887"/>
    </source>
</evidence>
<reference evidence="3 4" key="1">
    <citation type="submission" date="2016-05" db="EMBL/GenBank/DDBJ databases">
        <title>Microbial solvent formation.</title>
        <authorList>
            <person name="Poehlein A."/>
            <person name="Montoya Solano J.D."/>
            <person name="Flitsch S."/>
            <person name="Krabben P."/>
            <person name="Duerre P."/>
            <person name="Daniel R."/>
        </authorList>
    </citation>
    <scope>NUCLEOTIDE SEQUENCE [LARGE SCALE GENOMIC DNA]</scope>
    <source>
        <strain evidence="3 4">DSM 53</strain>
    </source>
</reference>
<protein>
    <submittedName>
        <fullName evidence="3">Diguanylate cyclase YdeH</fullName>
        <ecNumber evidence="3">2.7.7.65</ecNumber>
    </submittedName>
</protein>
<dbReference type="GO" id="GO:1902201">
    <property type="term" value="P:negative regulation of bacterial-type flagellum-dependent cell motility"/>
    <property type="evidence" value="ECO:0007669"/>
    <property type="project" value="TreeGrafter"/>
</dbReference>
<dbReference type="InterPro" id="IPR050469">
    <property type="entry name" value="Diguanylate_Cyclase"/>
</dbReference>
<evidence type="ECO:0000313" key="4">
    <source>
        <dbReference type="Proteomes" id="UP000190973"/>
    </source>
</evidence>